<dbReference type="GO" id="GO:0045892">
    <property type="term" value="P:negative regulation of DNA-templated transcription"/>
    <property type="evidence" value="ECO:0007669"/>
    <property type="project" value="TreeGrafter"/>
</dbReference>
<dbReference type="PANTHER" id="PTHR44846:SF1">
    <property type="entry name" value="MANNOSYL-D-GLYCERATE TRANSPORT_METABOLISM SYSTEM REPRESSOR MNGR-RELATED"/>
    <property type="match status" value="1"/>
</dbReference>
<dbReference type="InterPro" id="IPR050679">
    <property type="entry name" value="Bact_HTH_transcr_reg"/>
</dbReference>
<name>A0A1T4Y211_9BACL</name>
<dbReference type="PROSITE" id="PS50949">
    <property type="entry name" value="HTH_GNTR"/>
    <property type="match status" value="1"/>
</dbReference>
<dbReference type="RefSeq" id="WP_245799469.1">
    <property type="nucleotide sequence ID" value="NZ_FUYJ01000002.1"/>
</dbReference>
<dbReference type="PRINTS" id="PR00035">
    <property type="entry name" value="HTHGNTR"/>
</dbReference>
<dbReference type="Gene3D" id="3.40.1410.10">
    <property type="entry name" value="Chorismate lyase-like"/>
    <property type="match status" value="1"/>
</dbReference>
<dbReference type="Gene3D" id="1.10.10.10">
    <property type="entry name" value="Winged helix-like DNA-binding domain superfamily/Winged helix DNA-binding domain"/>
    <property type="match status" value="1"/>
</dbReference>
<dbReference type="GO" id="GO:0003700">
    <property type="term" value="F:DNA-binding transcription factor activity"/>
    <property type="evidence" value="ECO:0007669"/>
    <property type="project" value="InterPro"/>
</dbReference>
<dbReference type="EMBL" id="FUYJ01000002">
    <property type="protein sequence ID" value="SKA95844.1"/>
    <property type="molecule type" value="Genomic_DNA"/>
</dbReference>
<organism evidence="5 6">
    <name type="scientific">Sporosarcina newyorkensis</name>
    <dbReference type="NCBI Taxonomy" id="759851"/>
    <lineage>
        <taxon>Bacteria</taxon>
        <taxon>Bacillati</taxon>
        <taxon>Bacillota</taxon>
        <taxon>Bacilli</taxon>
        <taxon>Bacillales</taxon>
        <taxon>Caryophanaceae</taxon>
        <taxon>Sporosarcina</taxon>
    </lineage>
</organism>
<dbReference type="SMART" id="SM00866">
    <property type="entry name" value="UTRA"/>
    <property type="match status" value="1"/>
</dbReference>
<dbReference type="SUPFAM" id="SSF46785">
    <property type="entry name" value="Winged helix' DNA-binding domain"/>
    <property type="match status" value="1"/>
</dbReference>
<evidence type="ECO:0000256" key="3">
    <source>
        <dbReference type="ARBA" id="ARBA00023163"/>
    </source>
</evidence>
<reference evidence="6" key="1">
    <citation type="submission" date="2017-02" db="EMBL/GenBank/DDBJ databases">
        <authorList>
            <person name="Varghese N."/>
            <person name="Submissions S."/>
        </authorList>
    </citation>
    <scope>NUCLEOTIDE SEQUENCE [LARGE SCALE GENOMIC DNA]</scope>
    <source>
        <strain evidence="6">DSM 23966</strain>
    </source>
</reference>
<dbReference type="GO" id="GO:0003677">
    <property type="term" value="F:DNA binding"/>
    <property type="evidence" value="ECO:0007669"/>
    <property type="project" value="UniProtKB-KW"/>
</dbReference>
<dbReference type="AlphaFoldDB" id="A0A1T4Y211"/>
<gene>
    <name evidence="5" type="ORF">SAMN04244570_1713</name>
</gene>
<dbReference type="SMART" id="SM00345">
    <property type="entry name" value="HTH_GNTR"/>
    <property type="match status" value="1"/>
</dbReference>
<evidence type="ECO:0000259" key="4">
    <source>
        <dbReference type="PROSITE" id="PS50949"/>
    </source>
</evidence>
<sequence>MINPSSPVPLHIQLRKSIEQKITQGLFEEKIPSERELMETYNVSRSTVREAISQLVIDGILEKKHGRGTFISKHPVHYWQGNFISTTEMIERMNKIPSTKLIEHGIEVVPEELNKAIALENAYLIKRVRYANEVPLAIETQYYPVNIGLQLANLDISHGTLYDLMEKELSIRLHEADEKITAQKISIEDAELLNLPEDCYTLHLERFVYDVNGDLVEYCIADYNPELYSLHFKSARAGK</sequence>
<keyword evidence="1" id="KW-0805">Transcription regulation</keyword>
<keyword evidence="3" id="KW-0804">Transcription</keyword>
<evidence type="ECO:0000313" key="6">
    <source>
        <dbReference type="Proteomes" id="UP000190042"/>
    </source>
</evidence>
<keyword evidence="6" id="KW-1185">Reference proteome</keyword>
<keyword evidence="2" id="KW-0238">DNA-binding</keyword>
<evidence type="ECO:0000313" key="5">
    <source>
        <dbReference type="EMBL" id="SKA95844.1"/>
    </source>
</evidence>
<protein>
    <submittedName>
        <fullName evidence="5">GntR family transcriptional regulator</fullName>
    </submittedName>
</protein>
<evidence type="ECO:0000256" key="1">
    <source>
        <dbReference type="ARBA" id="ARBA00023015"/>
    </source>
</evidence>
<dbReference type="SUPFAM" id="SSF64288">
    <property type="entry name" value="Chorismate lyase-like"/>
    <property type="match status" value="1"/>
</dbReference>
<dbReference type="InterPro" id="IPR028978">
    <property type="entry name" value="Chorismate_lyase_/UTRA_dom_sf"/>
</dbReference>
<dbReference type="InterPro" id="IPR036390">
    <property type="entry name" value="WH_DNA-bd_sf"/>
</dbReference>
<accession>A0A1T4Y211</accession>
<dbReference type="Proteomes" id="UP000190042">
    <property type="component" value="Unassembled WGS sequence"/>
</dbReference>
<dbReference type="CDD" id="cd07377">
    <property type="entry name" value="WHTH_GntR"/>
    <property type="match status" value="1"/>
</dbReference>
<dbReference type="InterPro" id="IPR011663">
    <property type="entry name" value="UTRA"/>
</dbReference>
<dbReference type="PANTHER" id="PTHR44846">
    <property type="entry name" value="MANNOSYL-D-GLYCERATE TRANSPORT/METABOLISM SYSTEM REPRESSOR MNGR-RELATED"/>
    <property type="match status" value="1"/>
</dbReference>
<proteinExistence type="predicted"/>
<feature type="domain" description="HTH gntR-type" evidence="4">
    <location>
        <begin position="8"/>
        <end position="74"/>
    </location>
</feature>
<dbReference type="InterPro" id="IPR036388">
    <property type="entry name" value="WH-like_DNA-bd_sf"/>
</dbReference>
<evidence type="ECO:0000256" key="2">
    <source>
        <dbReference type="ARBA" id="ARBA00023125"/>
    </source>
</evidence>
<dbReference type="InterPro" id="IPR000524">
    <property type="entry name" value="Tscrpt_reg_HTH_GntR"/>
</dbReference>
<dbReference type="Pfam" id="PF00392">
    <property type="entry name" value="GntR"/>
    <property type="match status" value="1"/>
</dbReference>
<dbReference type="Pfam" id="PF07702">
    <property type="entry name" value="UTRA"/>
    <property type="match status" value="1"/>
</dbReference>